<organism evidence="1 2">
    <name type="scientific">Gossypium australe</name>
    <dbReference type="NCBI Taxonomy" id="47621"/>
    <lineage>
        <taxon>Eukaryota</taxon>
        <taxon>Viridiplantae</taxon>
        <taxon>Streptophyta</taxon>
        <taxon>Embryophyta</taxon>
        <taxon>Tracheophyta</taxon>
        <taxon>Spermatophyta</taxon>
        <taxon>Magnoliopsida</taxon>
        <taxon>eudicotyledons</taxon>
        <taxon>Gunneridae</taxon>
        <taxon>Pentapetalae</taxon>
        <taxon>rosids</taxon>
        <taxon>malvids</taxon>
        <taxon>Malvales</taxon>
        <taxon>Malvaceae</taxon>
        <taxon>Malvoideae</taxon>
        <taxon>Gossypium</taxon>
    </lineage>
</organism>
<comment type="caution">
    <text evidence="1">The sequence shown here is derived from an EMBL/GenBank/DDBJ whole genome shotgun (WGS) entry which is preliminary data.</text>
</comment>
<sequence length="74" mass="8442">MALVSLQAKISCKSKTSLGIEKLSLDKGPILAKLTRGSLSSELETHYQSLFWYNPVVYIKYGMYKKRLILNYVL</sequence>
<accession>A0A5B6V4T2</accession>
<dbReference type="AlphaFoldDB" id="A0A5B6V4T2"/>
<evidence type="ECO:0000313" key="2">
    <source>
        <dbReference type="Proteomes" id="UP000325315"/>
    </source>
</evidence>
<evidence type="ECO:0000313" key="1">
    <source>
        <dbReference type="EMBL" id="KAA3464064.1"/>
    </source>
</evidence>
<proteinExistence type="predicted"/>
<keyword evidence="2" id="KW-1185">Reference proteome</keyword>
<reference evidence="2" key="1">
    <citation type="journal article" date="2019" name="Plant Biotechnol. J.">
        <title>Genome sequencing of the Australian wild diploid species Gossypium australe highlights disease resistance and delayed gland morphogenesis.</title>
        <authorList>
            <person name="Cai Y."/>
            <person name="Cai X."/>
            <person name="Wang Q."/>
            <person name="Wang P."/>
            <person name="Zhang Y."/>
            <person name="Cai C."/>
            <person name="Xu Y."/>
            <person name="Wang K."/>
            <person name="Zhou Z."/>
            <person name="Wang C."/>
            <person name="Geng S."/>
            <person name="Li B."/>
            <person name="Dong Q."/>
            <person name="Hou Y."/>
            <person name="Wang H."/>
            <person name="Ai P."/>
            <person name="Liu Z."/>
            <person name="Yi F."/>
            <person name="Sun M."/>
            <person name="An G."/>
            <person name="Cheng J."/>
            <person name="Zhang Y."/>
            <person name="Shi Q."/>
            <person name="Xie Y."/>
            <person name="Shi X."/>
            <person name="Chang Y."/>
            <person name="Huang F."/>
            <person name="Chen Y."/>
            <person name="Hong S."/>
            <person name="Mi L."/>
            <person name="Sun Q."/>
            <person name="Zhang L."/>
            <person name="Zhou B."/>
            <person name="Peng R."/>
            <person name="Zhang X."/>
            <person name="Liu F."/>
        </authorList>
    </citation>
    <scope>NUCLEOTIDE SEQUENCE [LARGE SCALE GENOMIC DNA]</scope>
    <source>
        <strain evidence="2">cv. PA1801</strain>
    </source>
</reference>
<dbReference type="Proteomes" id="UP000325315">
    <property type="component" value="Unassembled WGS sequence"/>
</dbReference>
<protein>
    <submittedName>
        <fullName evidence="1">Uncharacterized protein</fullName>
    </submittedName>
</protein>
<dbReference type="EMBL" id="SMMG02000008">
    <property type="protein sequence ID" value="KAA3464064.1"/>
    <property type="molecule type" value="Genomic_DNA"/>
</dbReference>
<gene>
    <name evidence="1" type="ORF">EPI10_008361</name>
</gene>
<name>A0A5B6V4T2_9ROSI</name>